<sequence length="39" mass="4655">MRRATLFEESINMEPRHSTAIDKSNYNNISDLRCITWKL</sequence>
<proteinExistence type="predicted"/>
<dbReference type="VEuPathDB" id="VectorBase:AARA014571"/>
<dbReference type="EMBL" id="APCN01007281">
    <property type="status" value="NOT_ANNOTATED_CDS"/>
    <property type="molecule type" value="Genomic_DNA"/>
</dbReference>
<reference evidence="1" key="1">
    <citation type="submission" date="2022-08" db="UniProtKB">
        <authorList>
            <consortium name="EnsemblMetazoa"/>
        </authorList>
    </citation>
    <scope>IDENTIFICATION</scope>
    <source>
        <strain evidence="1">Dongola</strain>
    </source>
</reference>
<evidence type="ECO:0000313" key="2">
    <source>
        <dbReference type="Proteomes" id="UP000075840"/>
    </source>
</evidence>
<dbReference type="AlphaFoldDB" id="A0A182IGH7"/>
<accession>A0A182IGH7</accession>
<protein>
    <submittedName>
        <fullName evidence="1">Uncharacterized protein</fullName>
    </submittedName>
</protein>
<organism evidence="1 2">
    <name type="scientific">Anopheles arabiensis</name>
    <name type="common">Mosquito</name>
    <dbReference type="NCBI Taxonomy" id="7173"/>
    <lineage>
        <taxon>Eukaryota</taxon>
        <taxon>Metazoa</taxon>
        <taxon>Ecdysozoa</taxon>
        <taxon>Arthropoda</taxon>
        <taxon>Hexapoda</taxon>
        <taxon>Insecta</taxon>
        <taxon>Pterygota</taxon>
        <taxon>Neoptera</taxon>
        <taxon>Endopterygota</taxon>
        <taxon>Diptera</taxon>
        <taxon>Nematocera</taxon>
        <taxon>Culicoidea</taxon>
        <taxon>Culicidae</taxon>
        <taxon>Anophelinae</taxon>
        <taxon>Anopheles</taxon>
    </lineage>
</organism>
<dbReference type="EnsemblMetazoa" id="AARA014571-RA">
    <property type="protein sequence ID" value="AARA014571-PA"/>
    <property type="gene ID" value="AARA014571"/>
</dbReference>
<keyword evidence="2" id="KW-1185">Reference proteome</keyword>
<evidence type="ECO:0000313" key="1">
    <source>
        <dbReference type="EnsemblMetazoa" id="AARA014571-PA"/>
    </source>
</evidence>
<dbReference type="Proteomes" id="UP000075840">
    <property type="component" value="Unassembled WGS sequence"/>
</dbReference>
<name>A0A182IGH7_ANOAR</name>